<keyword evidence="7" id="KW-0503">Monooxygenase</keyword>
<dbReference type="GO" id="GO:0005506">
    <property type="term" value="F:iron ion binding"/>
    <property type="evidence" value="ECO:0007669"/>
    <property type="project" value="InterPro"/>
</dbReference>
<dbReference type="Proteomes" id="UP000002059">
    <property type="component" value="Partially assembled WGS sequence"/>
</dbReference>
<evidence type="ECO:0000256" key="1">
    <source>
        <dbReference type="ARBA" id="ARBA00001971"/>
    </source>
</evidence>
<dbReference type="OrthoDB" id="1470350at2759"/>
<evidence type="ECO:0000256" key="6">
    <source>
        <dbReference type="ARBA" id="ARBA00023004"/>
    </source>
</evidence>
<dbReference type="OMA" id="IYYLACT"/>
<dbReference type="KEGG" id="pbl:PAAG_11325"/>
<dbReference type="RefSeq" id="XP_015703416.1">
    <property type="nucleotide sequence ID" value="XM_015846994.1"/>
</dbReference>
<evidence type="ECO:0000256" key="4">
    <source>
        <dbReference type="ARBA" id="ARBA00022723"/>
    </source>
</evidence>
<dbReference type="GO" id="GO:0016705">
    <property type="term" value="F:oxidoreductase activity, acting on paired donors, with incorporation or reduction of molecular oxygen"/>
    <property type="evidence" value="ECO:0007669"/>
    <property type="project" value="InterPro"/>
</dbReference>
<dbReference type="PANTHER" id="PTHR24305">
    <property type="entry name" value="CYTOCHROME P450"/>
    <property type="match status" value="1"/>
</dbReference>
<proteinExistence type="inferred from homology"/>
<name>A0A0A2VM35_PARBA</name>
<keyword evidence="5" id="KW-0560">Oxidoreductase</keyword>
<reference evidence="8 9" key="1">
    <citation type="journal article" date="2011" name="PLoS Genet.">
        <title>Comparative genomic analysis of human fungal pathogens causing paracoccidioidomycosis.</title>
        <authorList>
            <person name="Desjardins C.A."/>
            <person name="Champion M.D."/>
            <person name="Holder J.W."/>
            <person name="Muszewska A."/>
            <person name="Goldberg J."/>
            <person name="Bailao A.M."/>
            <person name="Brigido M.M."/>
            <person name="Ferreira M.E."/>
            <person name="Garcia A.M."/>
            <person name="Grynberg M."/>
            <person name="Gujja S."/>
            <person name="Heiman D.I."/>
            <person name="Henn M.R."/>
            <person name="Kodira C.D."/>
            <person name="Leon-Narvaez H."/>
            <person name="Longo L.V."/>
            <person name="Ma L.J."/>
            <person name="Malavazi I."/>
            <person name="Matsuo A.L."/>
            <person name="Morais F.V."/>
            <person name="Pereira M."/>
            <person name="Rodriguez-Brito S."/>
            <person name="Sakthikumar S."/>
            <person name="Salem-Izacc S.M."/>
            <person name="Sykes S.M."/>
            <person name="Teixeira M.M."/>
            <person name="Vallejo M.C."/>
            <person name="Walter M.E."/>
            <person name="Yandava C."/>
            <person name="Young S."/>
            <person name="Zeng Q."/>
            <person name="Zucker J."/>
            <person name="Felipe M.S."/>
            <person name="Goldman G.H."/>
            <person name="Haas B.J."/>
            <person name="McEwen J.G."/>
            <person name="Nino-Vega G."/>
            <person name="Puccia R."/>
            <person name="San-Blas G."/>
            <person name="Soares C.M."/>
            <person name="Birren B.W."/>
            <person name="Cuomo C.A."/>
        </authorList>
    </citation>
    <scope>NUCLEOTIDE SEQUENCE [LARGE SCALE GENOMIC DNA]</scope>
    <source>
        <strain evidence="9">ATCC MYA-826 / Pb01</strain>
    </source>
</reference>
<dbReference type="SUPFAM" id="SSF48264">
    <property type="entry name" value="Cytochrome P450"/>
    <property type="match status" value="1"/>
</dbReference>
<evidence type="ECO:0000313" key="8">
    <source>
        <dbReference type="EMBL" id="KGQ01934.1"/>
    </source>
</evidence>
<sequence>MHVEELLLFNAAGFRKVPFADSFSFGGSANGDGIFMIYQLPLRLHSLIYGLCTNADEVGGTKLWTVRIRNMDPSDPDAIPIIYGHGNEEYYDAFVSILRGLFNTRDRAEHTQKRKTVSHTFSARSIGQFEQYIHANLEEFGRDVAEVRKSSDCPPTYAPAIQVLNRRGEVSATLGIFPDLKPWAKFLPDRFFRGGLEAVEELAGIAVARVSERLQPEVMANNTPVDLLARLMEGRDENGAKLGQEELTAEALTQLIAGSDTTSNTACAILYWVLKTRGVKEKLQQILAEVIPADVEVPSYAVVKDIEYLSWVISETMRIYRTSSLGLPTTSENSQPRFLSRNRPFRPGLHDTSLNQHMGTRSEMELQCMAVTVFKNFDFEVRQDGPLETREGFLRKPLELHVGLKRRQP</sequence>
<dbReference type="GeneID" id="26970369"/>
<dbReference type="PANTHER" id="PTHR24305:SF29">
    <property type="entry name" value="BENZOATE-PARA-HYDROXYLASE"/>
    <property type="match status" value="1"/>
</dbReference>
<comment type="similarity">
    <text evidence="2">Belongs to the cytochrome P450 family.</text>
</comment>
<dbReference type="InterPro" id="IPR001128">
    <property type="entry name" value="Cyt_P450"/>
</dbReference>
<dbReference type="InterPro" id="IPR050121">
    <property type="entry name" value="Cytochrome_P450_monoxygenase"/>
</dbReference>
<evidence type="ECO:0000313" key="9">
    <source>
        <dbReference type="Proteomes" id="UP000002059"/>
    </source>
</evidence>
<gene>
    <name evidence="8" type="ORF">PAAG_11325</name>
</gene>
<evidence type="ECO:0000256" key="5">
    <source>
        <dbReference type="ARBA" id="ARBA00023002"/>
    </source>
</evidence>
<evidence type="ECO:0000256" key="3">
    <source>
        <dbReference type="ARBA" id="ARBA00022617"/>
    </source>
</evidence>
<dbReference type="STRING" id="502779.A0A0A2VM35"/>
<keyword evidence="9" id="KW-1185">Reference proteome</keyword>
<dbReference type="InterPro" id="IPR036396">
    <property type="entry name" value="Cyt_P450_sf"/>
</dbReference>
<organism evidence="8 9">
    <name type="scientific">Paracoccidioides lutzii (strain ATCC MYA-826 / Pb01)</name>
    <name type="common">Paracoccidioides brasiliensis</name>
    <dbReference type="NCBI Taxonomy" id="502779"/>
    <lineage>
        <taxon>Eukaryota</taxon>
        <taxon>Fungi</taxon>
        <taxon>Dikarya</taxon>
        <taxon>Ascomycota</taxon>
        <taxon>Pezizomycotina</taxon>
        <taxon>Eurotiomycetes</taxon>
        <taxon>Eurotiomycetidae</taxon>
        <taxon>Onygenales</taxon>
        <taxon>Ajellomycetaceae</taxon>
        <taxon>Paracoccidioides</taxon>
    </lineage>
</organism>
<accession>A0A0A2VM35</accession>
<dbReference type="HOGENOM" id="CLU_001570_14_0_1"/>
<keyword evidence="3" id="KW-0349">Heme</keyword>
<comment type="cofactor">
    <cofactor evidence="1">
        <name>heme</name>
        <dbReference type="ChEBI" id="CHEBI:30413"/>
    </cofactor>
</comment>
<evidence type="ECO:0000256" key="7">
    <source>
        <dbReference type="ARBA" id="ARBA00023033"/>
    </source>
</evidence>
<dbReference type="Gene3D" id="1.10.630.10">
    <property type="entry name" value="Cytochrome P450"/>
    <property type="match status" value="1"/>
</dbReference>
<keyword evidence="6" id="KW-0408">Iron</keyword>
<keyword evidence="4" id="KW-0479">Metal-binding</keyword>
<evidence type="ECO:0008006" key="10">
    <source>
        <dbReference type="Google" id="ProtNLM"/>
    </source>
</evidence>
<dbReference type="Pfam" id="PF00067">
    <property type="entry name" value="p450"/>
    <property type="match status" value="1"/>
</dbReference>
<dbReference type="GO" id="GO:0004497">
    <property type="term" value="F:monooxygenase activity"/>
    <property type="evidence" value="ECO:0007669"/>
    <property type="project" value="UniProtKB-KW"/>
</dbReference>
<dbReference type="VEuPathDB" id="FungiDB:PAAG_11325"/>
<evidence type="ECO:0000256" key="2">
    <source>
        <dbReference type="ARBA" id="ARBA00010617"/>
    </source>
</evidence>
<dbReference type="GO" id="GO:0020037">
    <property type="term" value="F:heme binding"/>
    <property type="evidence" value="ECO:0007669"/>
    <property type="project" value="InterPro"/>
</dbReference>
<dbReference type="AlphaFoldDB" id="A0A0A2VM35"/>
<dbReference type="EMBL" id="KN293994">
    <property type="protein sequence ID" value="KGQ01934.1"/>
    <property type="molecule type" value="Genomic_DNA"/>
</dbReference>
<protein>
    <recommendedName>
        <fullName evidence="10">Benzoate 4-monooxygenase cytochrome P450</fullName>
    </recommendedName>
</protein>